<evidence type="ECO:0008006" key="6">
    <source>
        <dbReference type="Google" id="ProtNLM"/>
    </source>
</evidence>
<gene>
    <name evidence="3" type="ORF">E2R48_03390</name>
    <name evidence="2" type="ORF">JFL49_07895</name>
</gene>
<sequence length="102" mass="11164">MKKLGLISILLLSGCGIFGPSYSGQTTADWLLKSDTESTIRLYFRAINNCGIEKIHTEINSIPSAGNVNETWTVTGCNITNVFNVKYVSDGHGGTYFRVSKK</sequence>
<keyword evidence="1" id="KW-0732">Signal</keyword>
<name>A0A9Q6YZT5_HISSO</name>
<protein>
    <recommendedName>
        <fullName evidence="6">Lipoprotein</fullName>
    </recommendedName>
</protein>
<accession>A0A9Q6YZT5</accession>
<organism evidence="2 5">
    <name type="scientific">Histophilus somni</name>
    <name type="common">Haemophilus somnus</name>
    <dbReference type="NCBI Taxonomy" id="731"/>
    <lineage>
        <taxon>Bacteria</taxon>
        <taxon>Pseudomonadati</taxon>
        <taxon>Pseudomonadota</taxon>
        <taxon>Gammaproteobacteria</taxon>
        <taxon>Pasteurellales</taxon>
        <taxon>Pasteurellaceae</taxon>
        <taxon>Histophilus</taxon>
    </lineage>
</organism>
<feature type="chain" id="PRO_5042783309" description="Lipoprotein" evidence="1">
    <location>
        <begin position="24"/>
        <end position="102"/>
    </location>
</feature>
<keyword evidence="5" id="KW-1185">Reference proteome</keyword>
<dbReference type="OrthoDB" id="6898272at2"/>
<evidence type="ECO:0000313" key="3">
    <source>
        <dbReference type="EMBL" id="TEW30567.1"/>
    </source>
</evidence>
<evidence type="ECO:0000313" key="4">
    <source>
        <dbReference type="Proteomes" id="UP000297565"/>
    </source>
</evidence>
<evidence type="ECO:0000313" key="5">
    <source>
        <dbReference type="Proteomes" id="UP000595373"/>
    </source>
</evidence>
<dbReference type="Proteomes" id="UP000297565">
    <property type="component" value="Unassembled WGS sequence"/>
</dbReference>
<evidence type="ECO:0000313" key="2">
    <source>
        <dbReference type="EMBL" id="QQF81974.1"/>
    </source>
</evidence>
<dbReference type="AlphaFoldDB" id="A0A9Q6YZT5"/>
<dbReference type="RefSeq" id="WP_041605033.1">
    <property type="nucleotide sequence ID" value="NZ_CP018802.1"/>
</dbReference>
<dbReference type="PROSITE" id="PS51257">
    <property type="entry name" value="PROKAR_LIPOPROTEIN"/>
    <property type="match status" value="1"/>
</dbReference>
<dbReference type="EMBL" id="CP066558">
    <property type="protein sequence ID" value="QQF81974.1"/>
    <property type="molecule type" value="Genomic_DNA"/>
</dbReference>
<proteinExistence type="predicted"/>
<reference evidence="2 5" key="2">
    <citation type="submission" date="2020-12" db="EMBL/GenBank/DDBJ databases">
        <title>ASc-MMNZ-VFA-070.</title>
        <authorList>
            <person name="Schryvers A."/>
            <person name="Mostafa Nazari M."/>
            <person name="Farshchi Andisi V."/>
            <person name="Timsit E."/>
            <person name="Walter Morck D."/>
        </authorList>
    </citation>
    <scope>NUCLEOTIDE SEQUENCE [LARGE SCALE GENOMIC DNA]</scope>
    <source>
        <strain evidence="2 5">ASc-MMNZ-VFA-070</strain>
    </source>
</reference>
<dbReference type="Proteomes" id="UP000595373">
    <property type="component" value="Chromosome"/>
</dbReference>
<feature type="signal peptide" evidence="1">
    <location>
        <begin position="1"/>
        <end position="23"/>
    </location>
</feature>
<dbReference type="GeneID" id="31487032"/>
<dbReference type="EMBL" id="SNRV01000004">
    <property type="protein sequence ID" value="TEW30567.1"/>
    <property type="molecule type" value="Genomic_DNA"/>
</dbReference>
<evidence type="ECO:0000256" key="1">
    <source>
        <dbReference type="SAM" id="SignalP"/>
    </source>
</evidence>
<reference evidence="3 4" key="1">
    <citation type="submission" date="2019-03" db="EMBL/GenBank/DDBJ databases">
        <title>Horizontal Gene Transfer Machinery in Histophilus somni.</title>
        <authorList>
            <person name="Mostafa Nazari M."/>
            <person name="Liljebjelke K."/>
        </authorList>
    </citation>
    <scope>NUCLEOTIDE SEQUENCE [LARGE SCALE GENOMIC DNA]</scope>
    <source>
        <strain evidence="3 4">UOC-EPH-KLM-04</strain>
    </source>
</reference>